<keyword evidence="2" id="KW-1185">Reference proteome</keyword>
<protein>
    <submittedName>
        <fullName evidence="1">Uncharacterized protein</fullName>
    </submittedName>
</protein>
<sequence length="38" mass="4332">MHLSLVMVIHHHTGGLEILLFIIPLMKKIHHHTGGLEK</sequence>
<name>A0ABM8M6Y3_9GAMM</name>
<gene>
    <name evidence="1" type="ORF">AZO1586I_432</name>
</gene>
<reference evidence="1 2" key="1">
    <citation type="submission" date="2020-05" db="EMBL/GenBank/DDBJ databases">
        <authorList>
            <person name="Petersen J."/>
            <person name="Sayavedra L."/>
        </authorList>
    </citation>
    <scope>NUCLEOTIDE SEQUENCE [LARGE SCALE GENOMIC DNA]</scope>
    <source>
        <strain evidence="1">B azoricus SOX ET2 1586I</strain>
    </source>
</reference>
<dbReference type="Proteomes" id="UP000626656">
    <property type="component" value="Unassembled WGS sequence"/>
</dbReference>
<dbReference type="EMBL" id="CAHJWF010000119">
    <property type="protein sequence ID" value="CAB5499075.1"/>
    <property type="molecule type" value="Genomic_DNA"/>
</dbReference>
<proteinExistence type="predicted"/>
<accession>A0ABM8M6Y3</accession>
<organism evidence="1 2">
    <name type="scientific">Bathymodiolus thermophilus thioautotrophic gill symbiont</name>
    <dbReference type="NCBI Taxonomy" id="2360"/>
    <lineage>
        <taxon>Bacteria</taxon>
        <taxon>Pseudomonadati</taxon>
        <taxon>Pseudomonadota</taxon>
        <taxon>Gammaproteobacteria</taxon>
        <taxon>sulfur-oxidizing symbionts</taxon>
    </lineage>
</organism>
<evidence type="ECO:0000313" key="1">
    <source>
        <dbReference type="EMBL" id="CAB5499075.1"/>
    </source>
</evidence>
<evidence type="ECO:0000313" key="2">
    <source>
        <dbReference type="Proteomes" id="UP000626656"/>
    </source>
</evidence>
<comment type="caution">
    <text evidence="1">The sequence shown here is derived from an EMBL/GenBank/DDBJ whole genome shotgun (WGS) entry which is preliminary data.</text>
</comment>